<dbReference type="InterPro" id="IPR053237">
    <property type="entry name" value="Natterin_C"/>
</dbReference>
<dbReference type="PANTHER" id="PTHR39244">
    <property type="entry name" value="NATTERIN-4"/>
    <property type="match status" value="1"/>
</dbReference>
<evidence type="ECO:0000313" key="5">
    <source>
        <dbReference type="Proteomes" id="UP000596661"/>
    </source>
</evidence>
<dbReference type="PANTHER" id="PTHR39244:SF5">
    <property type="entry name" value="NATTERIN-3-LIKE"/>
    <property type="match status" value="1"/>
</dbReference>
<reference evidence="3" key="3">
    <citation type="submission" date="2021-03" db="UniProtKB">
        <authorList>
            <consortium name="EnsemblPlants"/>
        </authorList>
    </citation>
    <scope>IDENTIFICATION</scope>
</reference>
<accession>A0A7J6G9L5</accession>
<dbReference type="SUPFAM" id="SSF50382">
    <property type="entry name" value="Agglutinin"/>
    <property type="match status" value="1"/>
</dbReference>
<dbReference type="InterPro" id="IPR008998">
    <property type="entry name" value="Agglutinin"/>
</dbReference>
<feature type="domain" description="Agglutinin" evidence="1">
    <location>
        <begin position="2"/>
        <end position="162"/>
    </location>
</feature>
<dbReference type="OMA" id="FVPANDF"/>
<dbReference type="InterPro" id="IPR036242">
    <property type="entry name" value="Agglutinin_dom_sf"/>
</dbReference>
<protein>
    <recommendedName>
        <fullName evidence="1">Agglutinin domain-containing protein</fullName>
    </recommendedName>
</protein>
<organism evidence="2 4">
    <name type="scientific">Cannabis sativa</name>
    <name type="common">Hemp</name>
    <name type="synonym">Marijuana</name>
    <dbReference type="NCBI Taxonomy" id="3483"/>
    <lineage>
        <taxon>Eukaryota</taxon>
        <taxon>Viridiplantae</taxon>
        <taxon>Streptophyta</taxon>
        <taxon>Embryophyta</taxon>
        <taxon>Tracheophyta</taxon>
        <taxon>Spermatophyta</taxon>
        <taxon>Magnoliopsida</taxon>
        <taxon>eudicotyledons</taxon>
        <taxon>Gunneridae</taxon>
        <taxon>Pentapetalae</taxon>
        <taxon>rosids</taxon>
        <taxon>fabids</taxon>
        <taxon>Rosales</taxon>
        <taxon>Cannabaceae</taxon>
        <taxon>Cannabis</taxon>
    </lineage>
</organism>
<evidence type="ECO:0000313" key="4">
    <source>
        <dbReference type="Proteomes" id="UP000525078"/>
    </source>
</evidence>
<dbReference type="Proteomes" id="UP000525078">
    <property type="component" value="Unassembled WGS sequence"/>
</dbReference>
<reference evidence="3 5" key="1">
    <citation type="submission" date="2018-11" db="EMBL/GenBank/DDBJ databases">
        <authorList>
            <person name="Grassa J C."/>
        </authorList>
    </citation>
    <scope>NUCLEOTIDE SEQUENCE [LARGE SCALE GENOMIC DNA]</scope>
</reference>
<sequence>MSPLPNSIAIKSTYNGKYLRKVPEEVSSQTELPDTFLNFTAEENTASPLAKFELETAETDPECVHIRCCYNNKYLTRLSPSHLWIVAGSDCRVEDTESFSCTMFKFVPANDFSQDNDCFRLVHVQTGNYGCLWRAEQPYTDGVYAGYAEFDQDHCEVYQVLDWDQIFP</sequence>
<evidence type="ECO:0000313" key="3">
    <source>
        <dbReference type="EnsemblPlants" id="cds.novel_model_4441_5bd9a17a"/>
    </source>
</evidence>
<dbReference type="Gene3D" id="2.80.10.50">
    <property type="match status" value="1"/>
</dbReference>
<dbReference type="Pfam" id="PF07468">
    <property type="entry name" value="Agglutinin"/>
    <property type="match status" value="1"/>
</dbReference>
<keyword evidence="5" id="KW-1185">Reference proteome</keyword>
<dbReference type="AlphaFoldDB" id="A0A7J6G9L5"/>
<dbReference type="Proteomes" id="UP000596661">
    <property type="component" value="Chromosome 6"/>
</dbReference>
<dbReference type="EnsemblPlants" id="novel_model_4441_5bd9a17a">
    <property type="protein sequence ID" value="cds.novel_model_4441_5bd9a17a"/>
    <property type="gene ID" value="novel_gene_2324_5bd9a17a"/>
</dbReference>
<dbReference type="Gramene" id="novel_model_4441_5bd9a17a">
    <property type="protein sequence ID" value="cds.novel_model_4441_5bd9a17a"/>
    <property type="gene ID" value="novel_gene_2324_5bd9a17a"/>
</dbReference>
<gene>
    <name evidence="2" type="ORF">F8388_023662</name>
</gene>
<proteinExistence type="predicted"/>
<dbReference type="EMBL" id="UZAU01000554">
    <property type="status" value="NOT_ANNOTATED_CDS"/>
    <property type="molecule type" value="Genomic_DNA"/>
</dbReference>
<dbReference type="EMBL" id="JAATIP010000068">
    <property type="protein sequence ID" value="KAF4379645.1"/>
    <property type="molecule type" value="Genomic_DNA"/>
</dbReference>
<dbReference type="SMART" id="SM00791">
    <property type="entry name" value="Agglutinin"/>
    <property type="match status" value="1"/>
</dbReference>
<accession>A0A803R2X3</accession>
<reference evidence="2 4" key="2">
    <citation type="journal article" date="2020" name="bioRxiv">
        <title>Sequence and annotation of 42 cannabis genomes reveals extensive copy number variation in cannabinoid synthesis and pathogen resistance genes.</title>
        <authorList>
            <person name="Mckernan K.J."/>
            <person name="Helbert Y."/>
            <person name="Kane L.T."/>
            <person name="Ebling H."/>
            <person name="Zhang L."/>
            <person name="Liu B."/>
            <person name="Eaton Z."/>
            <person name="Mclaughlin S."/>
            <person name="Kingan S."/>
            <person name="Baybayan P."/>
            <person name="Concepcion G."/>
            <person name="Jordan M."/>
            <person name="Riva A."/>
            <person name="Barbazuk W."/>
            <person name="Harkins T."/>
        </authorList>
    </citation>
    <scope>NUCLEOTIDE SEQUENCE [LARGE SCALE GENOMIC DNA]</scope>
    <source>
        <strain evidence="4">cv. Jamaican Lion 4</strain>
        <strain evidence="2">Mother</strain>
        <tissue evidence="2">Leaf</tissue>
    </source>
</reference>
<evidence type="ECO:0000313" key="2">
    <source>
        <dbReference type="EMBL" id="KAF4379645.1"/>
    </source>
</evidence>
<name>A0A7J6G9L5_CANSA</name>
<evidence type="ECO:0000259" key="1">
    <source>
        <dbReference type="SMART" id="SM00791"/>
    </source>
</evidence>
<dbReference type="OrthoDB" id="1541475at2759"/>